<gene>
    <name evidence="2" type="ORF">M011DRAFT_485193</name>
</gene>
<sequence>MAKKPKPSRMSYAHKPYINKLVKDKNAVEEKEMASPAVQKMMKDVGQPDEPVVGADQGDKKAKLK</sequence>
<protein>
    <submittedName>
        <fullName evidence="2">Uncharacterized protein</fullName>
    </submittedName>
</protein>
<reference evidence="2" key="1">
    <citation type="journal article" date="2020" name="Stud. Mycol.">
        <title>101 Dothideomycetes genomes: a test case for predicting lifestyles and emergence of pathogens.</title>
        <authorList>
            <person name="Haridas S."/>
            <person name="Albert R."/>
            <person name="Binder M."/>
            <person name="Bloem J."/>
            <person name="Labutti K."/>
            <person name="Salamov A."/>
            <person name="Andreopoulos B."/>
            <person name="Baker S."/>
            <person name="Barry K."/>
            <person name="Bills G."/>
            <person name="Bluhm B."/>
            <person name="Cannon C."/>
            <person name="Castanera R."/>
            <person name="Culley D."/>
            <person name="Daum C."/>
            <person name="Ezra D."/>
            <person name="Gonzalez J."/>
            <person name="Henrissat B."/>
            <person name="Kuo A."/>
            <person name="Liang C."/>
            <person name="Lipzen A."/>
            <person name="Lutzoni F."/>
            <person name="Magnuson J."/>
            <person name="Mondo S."/>
            <person name="Nolan M."/>
            <person name="Ohm R."/>
            <person name="Pangilinan J."/>
            <person name="Park H.-J."/>
            <person name="Ramirez L."/>
            <person name="Alfaro M."/>
            <person name="Sun H."/>
            <person name="Tritt A."/>
            <person name="Yoshinaga Y."/>
            <person name="Zwiers L.-H."/>
            <person name="Turgeon B."/>
            <person name="Goodwin S."/>
            <person name="Spatafora J."/>
            <person name="Crous P."/>
            <person name="Grigoriev I."/>
        </authorList>
    </citation>
    <scope>NUCLEOTIDE SEQUENCE</scope>
    <source>
        <strain evidence="2">CBS 119925</strain>
    </source>
</reference>
<evidence type="ECO:0000256" key="1">
    <source>
        <dbReference type="SAM" id="MobiDB-lite"/>
    </source>
</evidence>
<evidence type="ECO:0000313" key="2">
    <source>
        <dbReference type="EMBL" id="KAF2749143.1"/>
    </source>
</evidence>
<name>A0A6A6VFY4_9PLEO</name>
<keyword evidence="3" id="KW-1185">Reference proteome</keyword>
<proteinExistence type="predicted"/>
<feature type="region of interest" description="Disordered" evidence="1">
    <location>
        <begin position="42"/>
        <end position="65"/>
    </location>
</feature>
<accession>A0A6A6VFY4</accession>
<evidence type="ECO:0000313" key="3">
    <source>
        <dbReference type="Proteomes" id="UP000799440"/>
    </source>
</evidence>
<dbReference type="AlphaFoldDB" id="A0A6A6VFY4"/>
<organism evidence="2 3">
    <name type="scientific">Sporormia fimetaria CBS 119925</name>
    <dbReference type="NCBI Taxonomy" id="1340428"/>
    <lineage>
        <taxon>Eukaryota</taxon>
        <taxon>Fungi</taxon>
        <taxon>Dikarya</taxon>
        <taxon>Ascomycota</taxon>
        <taxon>Pezizomycotina</taxon>
        <taxon>Dothideomycetes</taxon>
        <taxon>Pleosporomycetidae</taxon>
        <taxon>Pleosporales</taxon>
        <taxon>Sporormiaceae</taxon>
        <taxon>Sporormia</taxon>
    </lineage>
</organism>
<dbReference type="Proteomes" id="UP000799440">
    <property type="component" value="Unassembled WGS sequence"/>
</dbReference>
<dbReference type="EMBL" id="MU006567">
    <property type="protein sequence ID" value="KAF2749143.1"/>
    <property type="molecule type" value="Genomic_DNA"/>
</dbReference>